<dbReference type="Proteomes" id="UP000251144">
    <property type="component" value="Unassembled WGS sequence"/>
</dbReference>
<sequence>MLCETLPRLEADEYPGGLWYYEPHTYQPYRYVLGRVGRRPLVCIGINPSTAQPGALDPTLKSVERLANANGFDSWIMFNVYPQRATNPNDMDKTPDRALCDENLRWLQAVLAQTEPTMWAAWGTLIEKRDYLPGLMREMVALTREKNIPWVTFGPRSKKGHPHHPLYLRKDSTPEPFDVEKYLNTCFE</sequence>
<dbReference type="OrthoDB" id="9807577at2"/>
<dbReference type="Pfam" id="PF07799">
    <property type="entry name" value="DUF1643"/>
    <property type="match status" value="1"/>
</dbReference>
<dbReference type="AlphaFoldDB" id="A0A329TYN8"/>
<name>A0A329TYN8_9FIRM</name>
<evidence type="ECO:0000313" key="1">
    <source>
        <dbReference type="EMBL" id="RAW53796.1"/>
    </source>
</evidence>
<protein>
    <recommendedName>
        <fullName evidence="3">DUF1643 domain-containing protein</fullName>
    </recommendedName>
</protein>
<dbReference type="RefSeq" id="WP_158401195.1">
    <property type="nucleotide sequence ID" value="NZ_PRLB01000008.1"/>
</dbReference>
<proteinExistence type="predicted"/>
<evidence type="ECO:0000313" key="2">
    <source>
        <dbReference type="Proteomes" id="UP000251144"/>
    </source>
</evidence>
<dbReference type="InterPro" id="IPR012441">
    <property type="entry name" value="DUF1643"/>
</dbReference>
<accession>A0A329TYN8</accession>
<evidence type="ECO:0008006" key="3">
    <source>
        <dbReference type="Google" id="ProtNLM"/>
    </source>
</evidence>
<gene>
    <name evidence="1" type="ORF">C4N26_09230</name>
</gene>
<dbReference type="EMBL" id="PRLB01000008">
    <property type="protein sequence ID" value="RAW53796.1"/>
    <property type="molecule type" value="Genomic_DNA"/>
</dbReference>
<reference evidence="1 2" key="1">
    <citation type="submission" date="2018-02" db="EMBL/GenBank/DDBJ databases">
        <title>Complete genome sequencing of Faecalibacterium prausnitzii strains isolated from the human gut.</title>
        <authorList>
            <person name="Fitzgerald B.C."/>
            <person name="Shkoporov A.N."/>
            <person name="Ross P.R."/>
            <person name="Hill C."/>
        </authorList>
    </citation>
    <scope>NUCLEOTIDE SEQUENCE [LARGE SCALE GENOMIC DNA]</scope>
    <source>
        <strain evidence="1 2">APC942/32-1</strain>
    </source>
</reference>
<organism evidence="1 2">
    <name type="scientific">Faecalibacterium prausnitzii</name>
    <dbReference type="NCBI Taxonomy" id="853"/>
    <lineage>
        <taxon>Bacteria</taxon>
        <taxon>Bacillati</taxon>
        <taxon>Bacillota</taxon>
        <taxon>Clostridia</taxon>
        <taxon>Eubacteriales</taxon>
        <taxon>Oscillospiraceae</taxon>
        <taxon>Faecalibacterium</taxon>
    </lineage>
</organism>
<comment type="caution">
    <text evidence="1">The sequence shown here is derived from an EMBL/GenBank/DDBJ whole genome shotgun (WGS) entry which is preliminary data.</text>
</comment>